<keyword evidence="4" id="KW-0808">Transferase</keyword>
<organism evidence="4 5">
    <name type="scientific">Odoribacter splanchnicus</name>
    <dbReference type="NCBI Taxonomy" id="28118"/>
    <lineage>
        <taxon>Bacteria</taxon>
        <taxon>Pseudomonadati</taxon>
        <taxon>Bacteroidota</taxon>
        <taxon>Bacteroidia</taxon>
        <taxon>Bacteroidales</taxon>
        <taxon>Odoribacteraceae</taxon>
        <taxon>Odoribacter</taxon>
    </lineage>
</organism>
<proteinExistence type="inferred from homology"/>
<dbReference type="SUPFAM" id="SSF53383">
    <property type="entry name" value="PLP-dependent transferases"/>
    <property type="match status" value="1"/>
</dbReference>
<keyword evidence="4" id="KW-0032">Aminotransferase</keyword>
<dbReference type="Proteomes" id="UP000284243">
    <property type="component" value="Unassembled WGS sequence"/>
</dbReference>
<dbReference type="PANTHER" id="PTHR43713">
    <property type="entry name" value="GLUTAMATE-1-SEMIALDEHYDE 2,1-AMINOMUTASE"/>
    <property type="match status" value="1"/>
</dbReference>
<dbReference type="RefSeq" id="WP_087383269.1">
    <property type="nucleotide sequence ID" value="NZ_CABJFF010000015.1"/>
</dbReference>
<name>A0A412TJU4_9BACT</name>
<evidence type="ECO:0000256" key="3">
    <source>
        <dbReference type="RuleBase" id="RU003560"/>
    </source>
</evidence>
<dbReference type="Gene3D" id="3.40.640.10">
    <property type="entry name" value="Type I PLP-dependent aspartate aminotransferase-like (Major domain)"/>
    <property type="match status" value="1"/>
</dbReference>
<dbReference type="AlphaFoldDB" id="A0A412TJU4"/>
<dbReference type="InterPro" id="IPR015422">
    <property type="entry name" value="PyrdxlP-dep_Trfase_small"/>
</dbReference>
<comment type="cofactor">
    <cofactor evidence="1">
        <name>pyridoxal 5'-phosphate</name>
        <dbReference type="ChEBI" id="CHEBI:597326"/>
    </cofactor>
</comment>
<accession>A0A412TJU4</accession>
<keyword evidence="2 3" id="KW-0663">Pyridoxal phosphate</keyword>
<protein>
    <submittedName>
        <fullName evidence="4">Aminotransferase class III-fold pyridoxal phosphate-dependent enzyme</fullName>
    </submittedName>
</protein>
<evidence type="ECO:0000256" key="1">
    <source>
        <dbReference type="ARBA" id="ARBA00001933"/>
    </source>
</evidence>
<reference evidence="4 5" key="1">
    <citation type="submission" date="2018-08" db="EMBL/GenBank/DDBJ databases">
        <title>A genome reference for cultivated species of the human gut microbiota.</title>
        <authorList>
            <person name="Zou Y."/>
            <person name="Xue W."/>
            <person name="Luo G."/>
        </authorList>
    </citation>
    <scope>NUCLEOTIDE SEQUENCE [LARGE SCALE GENOMIC DNA]</scope>
    <source>
        <strain evidence="4 5">AF16-14</strain>
    </source>
</reference>
<evidence type="ECO:0000313" key="4">
    <source>
        <dbReference type="EMBL" id="RGU54047.1"/>
    </source>
</evidence>
<dbReference type="GO" id="GO:0008483">
    <property type="term" value="F:transaminase activity"/>
    <property type="evidence" value="ECO:0007669"/>
    <property type="project" value="UniProtKB-KW"/>
</dbReference>
<dbReference type="InterPro" id="IPR015421">
    <property type="entry name" value="PyrdxlP-dep_Trfase_major"/>
</dbReference>
<dbReference type="InterPro" id="IPR015424">
    <property type="entry name" value="PyrdxlP-dep_Trfase"/>
</dbReference>
<evidence type="ECO:0000256" key="2">
    <source>
        <dbReference type="ARBA" id="ARBA00022898"/>
    </source>
</evidence>
<sequence length="434" mass="48464">MGKGQELYKKAKRLIPGGTMLLSKRPEMFLPDQWPSYFSKAKGCKVWDLDGKEYTDVSIMGIGTNTLGYGHEEVDDAVFRVVRDGNMSTFCCPEEVELAEKLIELNPWAGMVRFSRSGGEVNSIAIRIARAASGKDKVAICGYHGWHDWYLSVNLGENDALAGHLLPGLEPAGVPRGLRGSTIPFTYNNFEELLDIVNHNDLAAIKMEVCRNMGPEDNFLQKVRQLATERNIILIFDECTSGFRQTFGGLYQIYGVEPDMAIYGKTLGNGYAITAVVGKTEIMEAAQKTFISSTFWTERIGPAAAIASLKVMERIHSWDIITQIGKEIKQRWQTLADKHGVAITQWGIPALAGYTFESKNALAYKTYITQEMLAKGYLAGNSVYACIEHTPEVLDGYFYELDKLFADIREFEDGRDVMKELKGPVCHSGFKRLN</sequence>
<comment type="similarity">
    <text evidence="3">Belongs to the class-III pyridoxal-phosphate-dependent aminotransferase family.</text>
</comment>
<dbReference type="InterPro" id="IPR005814">
    <property type="entry name" value="Aminotrans_3"/>
</dbReference>
<gene>
    <name evidence="4" type="ORF">DWW57_17685</name>
</gene>
<dbReference type="Pfam" id="PF00202">
    <property type="entry name" value="Aminotran_3"/>
    <property type="match status" value="1"/>
</dbReference>
<comment type="caution">
    <text evidence="4">The sequence shown here is derived from an EMBL/GenBank/DDBJ whole genome shotgun (WGS) entry which is preliminary data.</text>
</comment>
<dbReference type="EMBL" id="QRYC01000039">
    <property type="protein sequence ID" value="RGU54047.1"/>
    <property type="molecule type" value="Genomic_DNA"/>
</dbReference>
<dbReference type="Gene3D" id="3.90.1150.10">
    <property type="entry name" value="Aspartate Aminotransferase, domain 1"/>
    <property type="match status" value="1"/>
</dbReference>
<evidence type="ECO:0000313" key="5">
    <source>
        <dbReference type="Proteomes" id="UP000284243"/>
    </source>
</evidence>
<dbReference type="PANTHER" id="PTHR43713:SF3">
    <property type="entry name" value="GLUTAMATE-1-SEMIALDEHYDE 2,1-AMINOMUTASE 1, CHLOROPLASTIC-RELATED"/>
    <property type="match status" value="1"/>
</dbReference>
<dbReference type="GO" id="GO:0030170">
    <property type="term" value="F:pyridoxal phosphate binding"/>
    <property type="evidence" value="ECO:0007669"/>
    <property type="project" value="InterPro"/>
</dbReference>